<keyword evidence="2" id="KW-1185">Reference proteome</keyword>
<protein>
    <submittedName>
        <fullName evidence="1">Uncharacterized protein</fullName>
    </submittedName>
</protein>
<proteinExistence type="predicted"/>
<gene>
    <name evidence="1" type="ORF">EVAR_68339_1</name>
</gene>
<name>A0A4C2A8G8_EUMVA</name>
<evidence type="ECO:0000313" key="1">
    <source>
        <dbReference type="EMBL" id="GBP95623.1"/>
    </source>
</evidence>
<evidence type="ECO:0000313" key="2">
    <source>
        <dbReference type="Proteomes" id="UP000299102"/>
    </source>
</evidence>
<dbReference type="EMBL" id="BGZK01002659">
    <property type="protein sequence ID" value="GBP95623.1"/>
    <property type="molecule type" value="Genomic_DNA"/>
</dbReference>
<accession>A0A4C2A8G8</accession>
<sequence length="161" mass="18122">MEQSAARRGRPRPSSASLTSRLRRLLWTRCSLFWIVNEIRRGDRTLGRSFRKGRLASGYQSVQWSGATRRRPVTYGSEIRVDSQLAVTSHGWSRRGARLGRRVSDSARHGADCRRAARGGGRRGLDGGGSCAAQCLRVRPSFTCPRRNRRLCCHRCDATLH</sequence>
<reference evidence="1 2" key="1">
    <citation type="journal article" date="2019" name="Commun. Biol.">
        <title>The bagworm genome reveals a unique fibroin gene that provides high tensile strength.</title>
        <authorList>
            <person name="Kono N."/>
            <person name="Nakamura H."/>
            <person name="Ohtoshi R."/>
            <person name="Tomita M."/>
            <person name="Numata K."/>
            <person name="Arakawa K."/>
        </authorList>
    </citation>
    <scope>NUCLEOTIDE SEQUENCE [LARGE SCALE GENOMIC DNA]</scope>
</reference>
<dbReference type="AlphaFoldDB" id="A0A4C2A8G8"/>
<comment type="caution">
    <text evidence="1">The sequence shown here is derived from an EMBL/GenBank/DDBJ whole genome shotgun (WGS) entry which is preliminary data.</text>
</comment>
<dbReference type="Proteomes" id="UP000299102">
    <property type="component" value="Unassembled WGS sequence"/>
</dbReference>
<organism evidence="1 2">
    <name type="scientific">Eumeta variegata</name>
    <name type="common">Bagworm moth</name>
    <name type="synonym">Eumeta japonica</name>
    <dbReference type="NCBI Taxonomy" id="151549"/>
    <lineage>
        <taxon>Eukaryota</taxon>
        <taxon>Metazoa</taxon>
        <taxon>Ecdysozoa</taxon>
        <taxon>Arthropoda</taxon>
        <taxon>Hexapoda</taxon>
        <taxon>Insecta</taxon>
        <taxon>Pterygota</taxon>
        <taxon>Neoptera</taxon>
        <taxon>Endopterygota</taxon>
        <taxon>Lepidoptera</taxon>
        <taxon>Glossata</taxon>
        <taxon>Ditrysia</taxon>
        <taxon>Tineoidea</taxon>
        <taxon>Psychidae</taxon>
        <taxon>Oiketicinae</taxon>
        <taxon>Eumeta</taxon>
    </lineage>
</organism>